<keyword evidence="6 7" id="KW-0503">Monooxygenase</keyword>
<dbReference type="CDD" id="cd11030">
    <property type="entry name" value="CYP105-like"/>
    <property type="match status" value="1"/>
</dbReference>
<comment type="similarity">
    <text evidence="1 7">Belongs to the cytochrome P450 family.</text>
</comment>
<dbReference type="PROSITE" id="PS00086">
    <property type="entry name" value="CYTOCHROME_P450"/>
    <property type="match status" value="1"/>
</dbReference>
<keyword evidence="10" id="KW-1185">Reference proteome</keyword>
<sequence length="400" mass="43917">MPEPTHCPFPRYPFRRDDPLAPPPEYRELRAASPSRVLLPDGSTPWLLTRHADVRAAMSDPRLSADDRDPAYPRLVGAPRVSGWLSFLRMDGAAHARLRRMLIGEFTVRRVDAMRPGVQAAVDRLLDALADRPQPADLLDAFALPLPSMVICQLLGVPYADREFFQRHSRTLVSVTATPEEAATALRALDAYLDGLVAEKRRRPGDDLLSRVTAARIETGELLHDELVGMARLLLVAGHETTANMLGLGVLLLLRRPAALRALRTDRALVRPAVEELLRYLSVVQTSVARVATVDVEIGGAEIAAGEGVVLAIPAANHDEVAFVDPDVLDLRRDPRHHVAFGYGVHQCIGQGLARVELDLALVSLLTRLPDLRLGCDPADLTFRHDSVVYGLAALPVRWD</sequence>
<dbReference type="InterPro" id="IPR001128">
    <property type="entry name" value="Cyt_P450"/>
</dbReference>
<dbReference type="GO" id="GO:0004497">
    <property type="term" value="F:monooxygenase activity"/>
    <property type="evidence" value="ECO:0007669"/>
    <property type="project" value="UniProtKB-KW"/>
</dbReference>
<dbReference type="InterPro" id="IPR002397">
    <property type="entry name" value="Cyt_P450_B"/>
</dbReference>
<comment type="caution">
    <text evidence="9">The sequence shown here is derived from an EMBL/GenBank/DDBJ whole genome shotgun (WGS) entry which is preliminary data.</text>
</comment>
<proteinExistence type="inferred from homology"/>
<protein>
    <submittedName>
        <fullName evidence="9">Cytochrome P450</fullName>
    </submittedName>
</protein>
<keyword evidence="3 7" id="KW-0479">Metal-binding</keyword>
<feature type="compositionally biased region" description="Pro residues" evidence="8">
    <location>
        <begin position="1"/>
        <end position="11"/>
    </location>
</feature>
<dbReference type="GO" id="GO:0020037">
    <property type="term" value="F:heme binding"/>
    <property type="evidence" value="ECO:0007669"/>
    <property type="project" value="InterPro"/>
</dbReference>
<reference evidence="9" key="1">
    <citation type="submission" date="2021-01" db="EMBL/GenBank/DDBJ databases">
        <title>Whole genome shotgun sequence of Actinocatenispora rupis NBRC 107355.</title>
        <authorList>
            <person name="Komaki H."/>
            <person name="Tamura T."/>
        </authorList>
    </citation>
    <scope>NUCLEOTIDE SEQUENCE</scope>
    <source>
        <strain evidence="9">NBRC 107355</strain>
    </source>
</reference>
<accession>A0A8J3ND58</accession>
<dbReference type="Proteomes" id="UP000612808">
    <property type="component" value="Unassembled WGS sequence"/>
</dbReference>
<feature type="compositionally biased region" description="Basic and acidic residues" evidence="8">
    <location>
        <begin position="14"/>
        <end position="26"/>
    </location>
</feature>
<evidence type="ECO:0000256" key="7">
    <source>
        <dbReference type="RuleBase" id="RU000461"/>
    </source>
</evidence>
<dbReference type="Gene3D" id="1.10.630.10">
    <property type="entry name" value="Cytochrome P450"/>
    <property type="match status" value="1"/>
</dbReference>
<evidence type="ECO:0000256" key="5">
    <source>
        <dbReference type="ARBA" id="ARBA00023004"/>
    </source>
</evidence>
<dbReference type="PANTHER" id="PTHR46696">
    <property type="entry name" value="P450, PUTATIVE (EUROFUNG)-RELATED"/>
    <property type="match status" value="1"/>
</dbReference>
<keyword evidence="2 7" id="KW-0349">Heme</keyword>
<evidence type="ECO:0000256" key="1">
    <source>
        <dbReference type="ARBA" id="ARBA00010617"/>
    </source>
</evidence>
<dbReference type="PRINTS" id="PR00359">
    <property type="entry name" value="BP450"/>
</dbReference>
<evidence type="ECO:0000256" key="3">
    <source>
        <dbReference type="ARBA" id="ARBA00022723"/>
    </source>
</evidence>
<dbReference type="SUPFAM" id="SSF48264">
    <property type="entry name" value="Cytochrome P450"/>
    <property type="match status" value="1"/>
</dbReference>
<organism evidence="9 10">
    <name type="scientific">Actinocatenispora rupis</name>
    <dbReference type="NCBI Taxonomy" id="519421"/>
    <lineage>
        <taxon>Bacteria</taxon>
        <taxon>Bacillati</taxon>
        <taxon>Actinomycetota</taxon>
        <taxon>Actinomycetes</taxon>
        <taxon>Micromonosporales</taxon>
        <taxon>Micromonosporaceae</taxon>
        <taxon>Actinocatenispora</taxon>
    </lineage>
</organism>
<dbReference type="GO" id="GO:0005506">
    <property type="term" value="F:iron ion binding"/>
    <property type="evidence" value="ECO:0007669"/>
    <property type="project" value="InterPro"/>
</dbReference>
<dbReference type="EMBL" id="BOMB01000019">
    <property type="protein sequence ID" value="GID12532.1"/>
    <property type="molecule type" value="Genomic_DNA"/>
</dbReference>
<dbReference type="PANTHER" id="PTHR46696:SF1">
    <property type="entry name" value="CYTOCHROME P450 YJIB-RELATED"/>
    <property type="match status" value="1"/>
</dbReference>
<evidence type="ECO:0000256" key="8">
    <source>
        <dbReference type="SAM" id="MobiDB-lite"/>
    </source>
</evidence>
<dbReference type="GO" id="GO:0017000">
    <property type="term" value="P:antibiotic biosynthetic process"/>
    <property type="evidence" value="ECO:0007669"/>
    <property type="project" value="UniProtKB-ARBA"/>
</dbReference>
<feature type="region of interest" description="Disordered" evidence="8">
    <location>
        <begin position="1"/>
        <end position="26"/>
    </location>
</feature>
<gene>
    <name evidence="9" type="ORF">Aru02nite_34210</name>
</gene>
<evidence type="ECO:0000256" key="4">
    <source>
        <dbReference type="ARBA" id="ARBA00023002"/>
    </source>
</evidence>
<evidence type="ECO:0000313" key="9">
    <source>
        <dbReference type="EMBL" id="GID12532.1"/>
    </source>
</evidence>
<name>A0A8J3ND58_9ACTN</name>
<evidence type="ECO:0000313" key="10">
    <source>
        <dbReference type="Proteomes" id="UP000612808"/>
    </source>
</evidence>
<keyword evidence="4 7" id="KW-0560">Oxidoreductase</keyword>
<keyword evidence="5 7" id="KW-0408">Iron</keyword>
<dbReference type="GO" id="GO:0016705">
    <property type="term" value="F:oxidoreductase activity, acting on paired donors, with incorporation or reduction of molecular oxygen"/>
    <property type="evidence" value="ECO:0007669"/>
    <property type="project" value="InterPro"/>
</dbReference>
<dbReference type="PRINTS" id="PR00385">
    <property type="entry name" value="P450"/>
</dbReference>
<dbReference type="AlphaFoldDB" id="A0A8J3ND58"/>
<dbReference type="InterPro" id="IPR036396">
    <property type="entry name" value="Cyt_P450_sf"/>
</dbReference>
<evidence type="ECO:0000256" key="6">
    <source>
        <dbReference type="ARBA" id="ARBA00023033"/>
    </source>
</evidence>
<dbReference type="Pfam" id="PF00067">
    <property type="entry name" value="p450"/>
    <property type="match status" value="1"/>
</dbReference>
<evidence type="ECO:0000256" key="2">
    <source>
        <dbReference type="ARBA" id="ARBA00022617"/>
    </source>
</evidence>
<dbReference type="FunFam" id="1.10.630.10:FF:000018">
    <property type="entry name" value="Cytochrome P450 monooxygenase"/>
    <property type="match status" value="1"/>
</dbReference>
<dbReference type="RefSeq" id="WP_203658548.1">
    <property type="nucleotide sequence ID" value="NZ_BAAAZM010000013.1"/>
</dbReference>
<dbReference type="InterPro" id="IPR017972">
    <property type="entry name" value="Cyt_P450_CS"/>
</dbReference>